<evidence type="ECO:0000256" key="11">
    <source>
        <dbReference type="RuleBase" id="RU003822"/>
    </source>
</evidence>
<keyword evidence="7 12" id="KW-1133">Transmembrane helix</keyword>
<evidence type="ECO:0000313" key="16">
    <source>
        <dbReference type="Proteomes" id="UP001566132"/>
    </source>
</evidence>
<dbReference type="InterPro" id="IPR040445">
    <property type="entry name" value="Kir_TM"/>
</dbReference>
<dbReference type="GO" id="GO:0006813">
    <property type="term" value="P:potassium ion transport"/>
    <property type="evidence" value="ECO:0007669"/>
    <property type="project" value="UniProtKB-KW"/>
</dbReference>
<evidence type="ECO:0000259" key="13">
    <source>
        <dbReference type="Pfam" id="PF01007"/>
    </source>
</evidence>
<evidence type="ECO:0000256" key="7">
    <source>
        <dbReference type="ARBA" id="ARBA00022989"/>
    </source>
</evidence>
<evidence type="ECO:0000256" key="6">
    <source>
        <dbReference type="ARBA" id="ARBA00022958"/>
    </source>
</evidence>
<feature type="domain" description="Inward rectifier potassium channel C-terminal" evidence="14">
    <location>
        <begin position="166"/>
        <end position="337"/>
    </location>
</feature>
<sequence>MIKRARNRNIFYRRLIEKNGESNILHQHRQVFFMCLTYVKLVDATWMFTLTVFLLVLFLSWTSFAIFYWLICFTHGDFEPTHLPEVQKDHNFKPCIYDMRDFSSAFLFSMEAQHTVGYGIKAPTDECVEAIFVNTIHCILGFVMQGFMAAVIFSKMTKPRVRSQTIMFSKKSTICSRNGQLRFTFRVGDIRPRHIVDPKVKVFVVKTVRTKENELLPFVQKELKTNMDSCTDSLFFNWPIIIHHVIDKTSPLYFLAPSDLCQQRFQIVIVLEGTDENTGQITQAKTSYMPNEILWGYRFENLMEFDELRDEYVVDFSKFDFVIPVNTPLCSAVYNDQHPLTQRMNSASIVTLDFTPRHSLSEIPAKQVEKMQEETRISLRNS</sequence>
<evidence type="ECO:0000256" key="5">
    <source>
        <dbReference type="ARBA" id="ARBA00022882"/>
    </source>
</evidence>
<dbReference type="GO" id="GO:0034220">
    <property type="term" value="P:monoatomic ion transmembrane transport"/>
    <property type="evidence" value="ECO:0007669"/>
    <property type="project" value="UniProtKB-KW"/>
</dbReference>
<proteinExistence type="inferred from homology"/>
<keyword evidence="8 11" id="KW-0406">Ion transport</keyword>
<keyword evidence="2 11" id="KW-0813">Transport</keyword>
<evidence type="ECO:0000256" key="8">
    <source>
        <dbReference type="ARBA" id="ARBA00023065"/>
    </source>
</evidence>
<feature type="transmembrane region" description="Helical" evidence="12">
    <location>
        <begin position="131"/>
        <end position="153"/>
    </location>
</feature>
<comment type="caution">
    <text evidence="15">The sequence shown here is derived from an EMBL/GenBank/DDBJ whole genome shotgun (WGS) entry which is preliminary data.</text>
</comment>
<organism evidence="15 16">
    <name type="scientific">Hypothenemus hampei</name>
    <name type="common">Coffee berry borer</name>
    <dbReference type="NCBI Taxonomy" id="57062"/>
    <lineage>
        <taxon>Eukaryota</taxon>
        <taxon>Metazoa</taxon>
        <taxon>Ecdysozoa</taxon>
        <taxon>Arthropoda</taxon>
        <taxon>Hexapoda</taxon>
        <taxon>Insecta</taxon>
        <taxon>Pterygota</taxon>
        <taxon>Neoptera</taxon>
        <taxon>Endopterygota</taxon>
        <taxon>Coleoptera</taxon>
        <taxon>Polyphaga</taxon>
        <taxon>Cucujiformia</taxon>
        <taxon>Curculionidae</taxon>
        <taxon>Scolytinae</taxon>
        <taxon>Hypothenemus</taxon>
    </lineage>
</organism>
<dbReference type="PANTHER" id="PTHR11767:SF113">
    <property type="entry name" value="INWARDLY RECTIFYING POTASSIUM CHANNEL 2, ISOFORM D"/>
    <property type="match status" value="1"/>
</dbReference>
<feature type="transmembrane region" description="Helical" evidence="12">
    <location>
        <begin position="46"/>
        <end position="71"/>
    </location>
</feature>
<dbReference type="SUPFAM" id="SSF81296">
    <property type="entry name" value="E set domains"/>
    <property type="match status" value="1"/>
</dbReference>
<evidence type="ECO:0000256" key="12">
    <source>
        <dbReference type="SAM" id="Phobius"/>
    </source>
</evidence>
<dbReference type="Gene3D" id="1.10.287.70">
    <property type="match status" value="1"/>
</dbReference>
<dbReference type="SUPFAM" id="SSF81324">
    <property type="entry name" value="Voltage-gated potassium channels"/>
    <property type="match status" value="1"/>
</dbReference>
<reference evidence="15 16" key="1">
    <citation type="submission" date="2024-05" db="EMBL/GenBank/DDBJ databases">
        <title>Genetic variation in Jamaican populations of the coffee berry borer (Hypothenemus hampei).</title>
        <authorList>
            <person name="Errbii M."/>
            <person name="Myrie A."/>
        </authorList>
    </citation>
    <scope>NUCLEOTIDE SEQUENCE [LARGE SCALE GENOMIC DNA]</scope>
    <source>
        <strain evidence="15">JA-Hopewell-2020-01-JO</strain>
        <tissue evidence="15">Whole body</tissue>
    </source>
</reference>
<comment type="similarity">
    <text evidence="11">Belongs to the inward rectifier-type potassium channel (TC 1.A.2.1) family.</text>
</comment>
<dbReference type="PRINTS" id="PR01320">
    <property type="entry name" value="KIRCHANNEL"/>
</dbReference>
<name>A0ABD1EKL1_HYPHA</name>
<keyword evidence="4 11" id="KW-0812">Transmembrane</keyword>
<dbReference type="InterPro" id="IPR013518">
    <property type="entry name" value="K_chnl_inward-rec_Kir_cyto"/>
</dbReference>
<evidence type="ECO:0000256" key="2">
    <source>
        <dbReference type="ARBA" id="ARBA00022448"/>
    </source>
</evidence>
<dbReference type="Proteomes" id="UP001566132">
    <property type="component" value="Unassembled WGS sequence"/>
</dbReference>
<comment type="subcellular location">
    <subcellularLocation>
        <location evidence="1 11">Membrane</location>
        <topology evidence="1 11">Multi-pass membrane protein</topology>
    </subcellularLocation>
</comment>
<dbReference type="GO" id="GO:0034702">
    <property type="term" value="C:monoatomic ion channel complex"/>
    <property type="evidence" value="ECO:0007669"/>
    <property type="project" value="UniProtKB-KW"/>
</dbReference>
<dbReference type="AlphaFoldDB" id="A0ABD1EKL1"/>
<dbReference type="PANTHER" id="PTHR11767">
    <property type="entry name" value="INWARD RECTIFIER POTASSIUM CHANNEL"/>
    <property type="match status" value="1"/>
</dbReference>
<feature type="domain" description="Potassium channel inwardly rectifying transmembrane" evidence="13">
    <location>
        <begin position="16"/>
        <end position="159"/>
    </location>
</feature>
<dbReference type="InterPro" id="IPR041647">
    <property type="entry name" value="IRK_C"/>
</dbReference>
<dbReference type="Gene3D" id="2.60.40.1400">
    <property type="entry name" value="G protein-activated inward rectifier potassium channel 1"/>
    <property type="match status" value="1"/>
</dbReference>
<evidence type="ECO:0000313" key="15">
    <source>
        <dbReference type="EMBL" id="KAL1494200.1"/>
    </source>
</evidence>
<keyword evidence="5 11" id="KW-0851">Voltage-gated channel</keyword>
<evidence type="ECO:0000256" key="9">
    <source>
        <dbReference type="ARBA" id="ARBA00023136"/>
    </source>
</evidence>
<keyword evidence="16" id="KW-1185">Reference proteome</keyword>
<dbReference type="InterPro" id="IPR014756">
    <property type="entry name" value="Ig_E-set"/>
</dbReference>
<evidence type="ECO:0000256" key="10">
    <source>
        <dbReference type="ARBA" id="ARBA00023303"/>
    </source>
</evidence>
<gene>
    <name evidence="15" type="ORF">ABEB36_009834</name>
</gene>
<dbReference type="InterPro" id="IPR016449">
    <property type="entry name" value="K_chnl_inward-rec_Kir"/>
</dbReference>
<evidence type="ECO:0000256" key="4">
    <source>
        <dbReference type="ARBA" id="ARBA00022692"/>
    </source>
</evidence>
<dbReference type="EMBL" id="JBDJPC010000007">
    <property type="protein sequence ID" value="KAL1494200.1"/>
    <property type="molecule type" value="Genomic_DNA"/>
</dbReference>
<keyword evidence="3 11" id="KW-0633">Potassium transport</keyword>
<dbReference type="Pfam" id="PF17655">
    <property type="entry name" value="IRK_C"/>
    <property type="match status" value="1"/>
</dbReference>
<evidence type="ECO:0000259" key="14">
    <source>
        <dbReference type="Pfam" id="PF17655"/>
    </source>
</evidence>
<accession>A0ABD1EKL1</accession>
<keyword evidence="9 12" id="KW-0472">Membrane</keyword>
<evidence type="ECO:0000256" key="3">
    <source>
        <dbReference type="ARBA" id="ARBA00022538"/>
    </source>
</evidence>
<keyword evidence="10 11" id="KW-0407">Ion channel</keyword>
<evidence type="ECO:0000256" key="1">
    <source>
        <dbReference type="ARBA" id="ARBA00004141"/>
    </source>
</evidence>
<protein>
    <submittedName>
        <fullName evidence="15">Uncharacterized protein</fullName>
    </submittedName>
</protein>
<dbReference type="Pfam" id="PF01007">
    <property type="entry name" value="IRK"/>
    <property type="match status" value="1"/>
</dbReference>
<keyword evidence="6 11" id="KW-0630">Potassium</keyword>